<accession>A0AC60QK72</accession>
<comment type="caution">
    <text evidence="1">The sequence shown here is derived from an EMBL/GenBank/DDBJ whole genome shotgun (WGS) entry which is preliminary data.</text>
</comment>
<evidence type="ECO:0000313" key="2">
    <source>
        <dbReference type="Proteomes" id="UP000805193"/>
    </source>
</evidence>
<sequence length="483" mass="53517">MTLRTSSAERFAKQGFRFIHQADGPLGSLFRDKCSAARTMPSRTQMYQKYVPEVYEHDLETIKEAVKNRPISLTIDETPELRGRPAVAVLVTFYDDDVPGHRTLTADLQVLQQCNAVSLGMLIQEVLKKTAKSLSDVSVLCSDSASYMQKLHRDMQQSHTEFRVLHFKDPCHILNNILEEELKMDCFKGARYFVVHFPALLKSSRELRRSFPSLRVTSAGGFSRSVAVMEAAQVLAPLLLFVGNAVCGILAHWLHLRLDAKQRHPRSSSEGSPLGSVSGSYYGSTANGNNPMPQPRSPDLFVAPVVQGSLILLGSVSLAYYLRSNSLGATADFTWKAFLTTAIQSYLVAYAVSLVLYASAGRGTLMLWGSVFYAIVPALGCIVGLAARSKMNDVAAGAMDALCGGAVLFVTCFEVLQRFPDEGFFDALWCYQILAHQICDRALYASVVERPGFSLTAHRFFPDTSQWLRRHRAGWAPEKRAQR</sequence>
<name>A0AC60QK72_IXOPE</name>
<dbReference type="Proteomes" id="UP000805193">
    <property type="component" value="Unassembled WGS sequence"/>
</dbReference>
<organism evidence="1 2">
    <name type="scientific">Ixodes persulcatus</name>
    <name type="common">Taiga tick</name>
    <dbReference type="NCBI Taxonomy" id="34615"/>
    <lineage>
        <taxon>Eukaryota</taxon>
        <taxon>Metazoa</taxon>
        <taxon>Ecdysozoa</taxon>
        <taxon>Arthropoda</taxon>
        <taxon>Chelicerata</taxon>
        <taxon>Arachnida</taxon>
        <taxon>Acari</taxon>
        <taxon>Parasitiformes</taxon>
        <taxon>Ixodida</taxon>
        <taxon>Ixodoidea</taxon>
        <taxon>Ixodidae</taxon>
        <taxon>Ixodinae</taxon>
        <taxon>Ixodes</taxon>
    </lineage>
</organism>
<gene>
    <name evidence="1" type="ORF">HPB47_018987</name>
</gene>
<reference evidence="1 2" key="1">
    <citation type="journal article" date="2020" name="Cell">
        <title>Large-Scale Comparative Analyses of Tick Genomes Elucidate Their Genetic Diversity and Vector Capacities.</title>
        <authorList>
            <consortium name="Tick Genome and Microbiome Consortium (TIGMIC)"/>
            <person name="Jia N."/>
            <person name="Wang J."/>
            <person name="Shi W."/>
            <person name="Du L."/>
            <person name="Sun Y."/>
            <person name="Zhan W."/>
            <person name="Jiang J.F."/>
            <person name="Wang Q."/>
            <person name="Zhang B."/>
            <person name="Ji P."/>
            <person name="Bell-Sakyi L."/>
            <person name="Cui X.M."/>
            <person name="Yuan T.T."/>
            <person name="Jiang B.G."/>
            <person name="Yang W.F."/>
            <person name="Lam T.T."/>
            <person name="Chang Q.C."/>
            <person name="Ding S.J."/>
            <person name="Wang X.J."/>
            <person name="Zhu J.G."/>
            <person name="Ruan X.D."/>
            <person name="Zhao L."/>
            <person name="Wei J.T."/>
            <person name="Ye R.Z."/>
            <person name="Que T.C."/>
            <person name="Du C.H."/>
            <person name="Zhou Y.H."/>
            <person name="Cheng J.X."/>
            <person name="Dai P.F."/>
            <person name="Guo W.B."/>
            <person name="Han X.H."/>
            <person name="Huang E.J."/>
            <person name="Li L.F."/>
            <person name="Wei W."/>
            <person name="Gao Y.C."/>
            <person name="Liu J.Z."/>
            <person name="Shao H.Z."/>
            <person name="Wang X."/>
            <person name="Wang C.C."/>
            <person name="Yang T.C."/>
            <person name="Huo Q.B."/>
            <person name="Li W."/>
            <person name="Chen H.Y."/>
            <person name="Chen S.E."/>
            <person name="Zhou L.G."/>
            <person name="Ni X.B."/>
            <person name="Tian J.H."/>
            <person name="Sheng Y."/>
            <person name="Liu T."/>
            <person name="Pan Y.S."/>
            <person name="Xia L.Y."/>
            <person name="Li J."/>
            <person name="Zhao F."/>
            <person name="Cao W.C."/>
        </authorList>
    </citation>
    <scope>NUCLEOTIDE SEQUENCE [LARGE SCALE GENOMIC DNA]</scope>
    <source>
        <strain evidence="1">Iper-2018</strain>
    </source>
</reference>
<evidence type="ECO:0000313" key="1">
    <source>
        <dbReference type="EMBL" id="KAG0434608.1"/>
    </source>
</evidence>
<dbReference type="EMBL" id="JABSTQ010008344">
    <property type="protein sequence ID" value="KAG0434608.1"/>
    <property type="molecule type" value="Genomic_DNA"/>
</dbReference>
<protein>
    <submittedName>
        <fullName evidence="1">Uncharacterized protein</fullName>
    </submittedName>
</protein>
<keyword evidence="2" id="KW-1185">Reference proteome</keyword>
<proteinExistence type="predicted"/>